<comment type="caution">
    <text evidence="10">The sequence shown here is derived from an EMBL/GenBank/DDBJ whole genome shotgun (WGS) entry which is preliminary data.</text>
</comment>
<dbReference type="PANTHER" id="PTHR43301:SF3">
    <property type="entry name" value="ARABINAN ENDO-1,5-ALPHA-L-ARABINOSIDASE A-RELATED"/>
    <property type="match status" value="1"/>
</dbReference>
<dbReference type="AlphaFoldDB" id="A0A423VBV4"/>
<feature type="active site" description="Proton acceptor" evidence="6">
    <location>
        <position position="81"/>
    </location>
</feature>
<gene>
    <name evidence="10" type="ORF">VSDG_09234</name>
</gene>
<protein>
    <recommendedName>
        <fullName evidence="5">Endo-1,5-alpha-L-arabinanase A</fullName>
    </recommendedName>
</protein>
<dbReference type="GO" id="GO:0004553">
    <property type="term" value="F:hydrolase activity, hydrolyzing O-glycosyl compounds"/>
    <property type="evidence" value="ECO:0007669"/>
    <property type="project" value="InterPro"/>
</dbReference>
<organism evidence="10 11">
    <name type="scientific">Cytospora chrysosperma</name>
    <name type="common">Cytospora canker fungus</name>
    <name type="synonym">Sphaeria chrysosperma</name>
    <dbReference type="NCBI Taxonomy" id="252740"/>
    <lineage>
        <taxon>Eukaryota</taxon>
        <taxon>Fungi</taxon>
        <taxon>Dikarya</taxon>
        <taxon>Ascomycota</taxon>
        <taxon>Pezizomycotina</taxon>
        <taxon>Sordariomycetes</taxon>
        <taxon>Sordariomycetidae</taxon>
        <taxon>Diaporthales</taxon>
        <taxon>Cytosporaceae</taxon>
        <taxon>Cytospora</taxon>
    </lineage>
</organism>
<comment type="pathway">
    <text evidence="1">Glycan metabolism; L-arabinan degradation.</text>
</comment>
<reference evidence="10 11" key="1">
    <citation type="submission" date="2015-09" db="EMBL/GenBank/DDBJ databases">
        <title>Host preference determinants of Valsa canker pathogens revealed by comparative genomics.</title>
        <authorList>
            <person name="Yin Z."/>
            <person name="Huang L."/>
        </authorList>
    </citation>
    <scope>NUCLEOTIDE SEQUENCE [LARGE SCALE GENOMIC DNA]</scope>
    <source>
        <strain evidence="10 11">YSFL</strain>
    </source>
</reference>
<evidence type="ECO:0000256" key="3">
    <source>
        <dbReference type="ARBA" id="ARBA00022801"/>
    </source>
</evidence>
<keyword evidence="3 8" id="KW-0378">Hydrolase</keyword>
<keyword evidence="4 8" id="KW-0326">Glycosidase</keyword>
<feature type="region of interest" description="Disordered" evidence="9">
    <location>
        <begin position="44"/>
        <end position="72"/>
    </location>
</feature>
<dbReference type="SUPFAM" id="SSF75005">
    <property type="entry name" value="Arabinanase/levansucrase/invertase"/>
    <property type="match status" value="1"/>
</dbReference>
<dbReference type="EMBL" id="LJZO01000067">
    <property type="protein sequence ID" value="ROV88438.1"/>
    <property type="molecule type" value="Genomic_DNA"/>
</dbReference>
<feature type="site" description="Important for catalytic activity, responsible for pKa modulation of the active site Glu and correct orientation of both the proton donor and substrate" evidence="7">
    <location>
        <position position="203"/>
    </location>
</feature>
<evidence type="ECO:0000256" key="6">
    <source>
        <dbReference type="PIRSR" id="PIRSR606710-1"/>
    </source>
</evidence>
<evidence type="ECO:0000256" key="2">
    <source>
        <dbReference type="ARBA" id="ARBA00009865"/>
    </source>
</evidence>
<evidence type="ECO:0000256" key="4">
    <source>
        <dbReference type="ARBA" id="ARBA00023295"/>
    </source>
</evidence>
<evidence type="ECO:0000313" key="10">
    <source>
        <dbReference type="EMBL" id="ROV88438.1"/>
    </source>
</evidence>
<keyword evidence="11" id="KW-1185">Reference proteome</keyword>
<dbReference type="InterPro" id="IPR006710">
    <property type="entry name" value="Glyco_hydro_43"/>
</dbReference>
<dbReference type="PANTHER" id="PTHR43301">
    <property type="entry name" value="ARABINAN ENDO-1,5-ALPHA-L-ARABINOSIDASE"/>
    <property type="match status" value="1"/>
</dbReference>
<dbReference type="Proteomes" id="UP000284375">
    <property type="component" value="Unassembled WGS sequence"/>
</dbReference>
<dbReference type="InterPro" id="IPR023296">
    <property type="entry name" value="Glyco_hydro_beta-prop_sf"/>
</dbReference>
<proteinExistence type="inferred from homology"/>
<dbReference type="Gene3D" id="2.115.10.20">
    <property type="entry name" value="Glycosyl hydrolase domain, family 43"/>
    <property type="match status" value="1"/>
</dbReference>
<name>A0A423VBV4_CYTCH</name>
<dbReference type="Pfam" id="PF04616">
    <property type="entry name" value="Glyco_hydro_43"/>
    <property type="match status" value="1"/>
</dbReference>
<accession>A0A423VBV4</accession>
<evidence type="ECO:0000256" key="9">
    <source>
        <dbReference type="SAM" id="MobiDB-lite"/>
    </source>
</evidence>
<evidence type="ECO:0000256" key="8">
    <source>
        <dbReference type="RuleBase" id="RU361187"/>
    </source>
</evidence>
<dbReference type="InterPro" id="IPR050727">
    <property type="entry name" value="GH43_arabinanases"/>
</dbReference>
<sequence>MAKSKGNSGLLSTGRRKCIAFTCLAIVILALILGLALGLTLGRSNSKSKGVKPKEPSGNPYPSPVAMTGTVPNNTDNVTLDPCLIRRESDNKLFLFTTGNTDDPNGTVWTADSLYGPWEKQSEPMVDRESGAPQVYNLNGTYYMFYQTHTFNYSSIGVTDPEADQQYHSASIYVSTSTTMEPGSWTDHGRLNITWEEKYNQLDASLLTIENATAGLAQHYLTFGSYQTGLYQVPMADPPVKLAKNAMNETRHLEQNATSIADSQDLTEASFQYYRDGYYYLFFSSGICCPFENSWSQAIAQPYHVMVCRSENPGGDFVDKDGTDCLTQSGGTQVLATHKGVFVPGGQGVFDDDDEGTILYYHYVPTNNKTDVIGKGYRFGWNRMNFTDDGWPELV</sequence>
<feature type="active site" description="Proton donor" evidence="6">
    <location>
        <position position="268"/>
    </location>
</feature>
<comment type="similarity">
    <text evidence="2 8">Belongs to the glycosyl hydrolase 43 family.</text>
</comment>
<evidence type="ECO:0000256" key="5">
    <source>
        <dbReference type="ARBA" id="ARBA00042202"/>
    </source>
</evidence>
<evidence type="ECO:0000256" key="1">
    <source>
        <dbReference type="ARBA" id="ARBA00004834"/>
    </source>
</evidence>
<evidence type="ECO:0000256" key="7">
    <source>
        <dbReference type="PIRSR" id="PIRSR606710-2"/>
    </source>
</evidence>
<evidence type="ECO:0000313" key="11">
    <source>
        <dbReference type="Proteomes" id="UP000284375"/>
    </source>
</evidence>
<dbReference type="OrthoDB" id="195678at2759"/>
<dbReference type="GO" id="GO:0005975">
    <property type="term" value="P:carbohydrate metabolic process"/>
    <property type="evidence" value="ECO:0007669"/>
    <property type="project" value="InterPro"/>
</dbReference>